<feature type="compositionally biased region" description="Polar residues" evidence="1">
    <location>
        <begin position="1"/>
        <end position="21"/>
    </location>
</feature>
<feature type="compositionally biased region" description="Basic and acidic residues" evidence="1">
    <location>
        <begin position="128"/>
        <end position="137"/>
    </location>
</feature>
<keyword evidence="3" id="KW-1185">Reference proteome</keyword>
<feature type="compositionally biased region" description="Low complexity" evidence="1">
    <location>
        <begin position="429"/>
        <end position="439"/>
    </location>
</feature>
<dbReference type="EMBL" id="JAUJFL010000005">
    <property type="protein sequence ID" value="KAK2603076.1"/>
    <property type="molecule type" value="Genomic_DNA"/>
</dbReference>
<feature type="compositionally biased region" description="Basic residues" evidence="1">
    <location>
        <begin position="165"/>
        <end position="174"/>
    </location>
</feature>
<feature type="compositionally biased region" description="Basic and acidic residues" evidence="1">
    <location>
        <begin position="399"/>
        <end position="419"/>
    </location>
</feature>
<feature type="compositionally biased region" description="Low complexity" evidence="1">
    <location>
        <begin position="462"/>
        <end position="474"/>
    </location>
</feature>
<organism evidence="2 3">
    <name type="scientific">Phomopsis amygdali</name>
    <name type="common">Fusicoccum amygdali</name>
    <dbReference type="NCBI Taxonomy" id="1214568"/>
    <lineage>
        <taxon>Eukaryota</taxon>
        <taxon>Fungi</taxon>
        <taxon>Dikarya</taxon>
        <taxon>Ascomycota</taxon>
        <taxon>Pezizomycotina</taxon>
        <taxon>Sordariomycetes</taxon>
        <taxon>Sordariomycetidae</taxon>
        <taxon>Diaporthales</taxon>
        <taxon>Diaporthaceae</taxon>
        <taxon>Diaporthe</taxon>
    </lineage>
</organism>
<feature type="compositionally biased region" description="Basic and acidic residues" evidence="1">
    <location>
        <begin position="511"/>
        <end position="526"/>
    </location>
</feature>
<feature type="region of interest" description="Disordered" evidence="1">
    <location>
        <begin position="153"/>
        <end position="534"/>
    </location>
</feature>
<dbReference type="Proteomes" id="UP001265746">
    <property type="component" value="Unassembled WGS sequence"/>
</dbReference>
<sequence length="534" mass="58586">MSALSAVQTATTLTPPSSSHGDGNGFSWDFTSAKHENRPYEEKNSLKSENTNGIYRSHHLARDDNGSNFDPDTSSKGSSGGDRVNGPGAGAVSHSLSNDDSDTDDRPDNVVDVPFEDEYQRSGRSQTRSKDHLNYEDDSKWIHRDLLAKIESQELQAAGITLPRSRSRSRHRKDRDRSQSSARKPMQDNSSRSRKNSSHAMEPKTPDTSEAINGWDSRPIEEAEAEGDAPAKPAGGSRIPVPKKSPLPLPAQHMDRDKMMKRENSPEELEKRIDMPKARSRSNSTTLKNLEPSPTFKAHPAKRAATTDLSPKKQTTTGPRKGSAPSKSIPPEARGKVKPKPKNGTASSSTRPSTRSGERELSIGSKPMEGDPPWLVSAYKPDPRLPPDQQLLPTVARRLQQEKWEQEGKFGSIYDKDFRPLTGEGFLAPPDHIPSSSSDDIVKQEVEKPSDDWPLKSPDIPRSPASPGRSSSYSTMPKIQDKPPASPLASPKPPSRRAESPEPMQVTRVPDIPEKEPENTGKKEKGGCGCCIVM</sequence>
<feature type="compositionally biased region" description="Basic and acidic residues" evidence="1">
    <location>
        <begin position="440"/>
        <end position="454"/>
    </location>
</feature>
<protein>
    <recommendedName>
        <fullName evidence="4">TeaA receptor TeaR</fullName>
    </recommendedName>
</protein>
<proteinExistence type="predicted"/>
<reference evidence="2" key="1">
    <citation type="submission" date="2023-06" db="EMBL/GenBank/DDBJ databases">
        <authorList>
            <person name="Noh H."/>
        </authorList>
    </citation>
    <scope>NUCLEOTIDE SEQUENCE</scope>
    <source>
        <strain evidence="2">DUCC20226</strain>
    </source>
</reference>
<dbReference type="AlphaFoldDB" id="A0AAD9SBA6"/>
<feature type="compositionally biased region" description="Pro residues" evidence="1">
    <location>
        <begin position="484"/>
        <end position="493"/>
    </location>
</feature>
<evidence type="ECO:0000313" key="2">
    <source>
        <dbReference type="EMBL" id="KAK2603076.1"/>
    </source>
</evidence>
<feature type="region of interest" description="Disordered" evidence="1">
    <location>
        <begin position="1"/>
        <end position="137"/>
    </location>
</feature>
<feature type="compositionally biased region" description="Polar residues" evidence="1">
    <location>
        <begin position="307"/>
        <end position="318"/>
    </location>
</feature>
<name>A0AAD9SBA6_PHOAM</name>
<evidence type="ECO:0000256" key="1">
    <source>
        <dbReference type="SAM" id="MobiDB-lite"/>
    </source>
</evidence>
<feature type="compositionally biased region" description="Polar residues" evidence="1">
    <location>
        <begin position="66"/>
        <end position="77"/>
    </location>
</feature>
<gene>
    <name evidence="2" type="ORF">N8I77_009560</name>
</gene>
<feature type="compositionally biased region" description="Basic and acidic residues" evidence="1">
    <location>
        <begin position="32"/>
        <end position="46"/>
    </location>
</feature>
<comment type="caution">
    <text evidence="2">The sequence shown here is derived from an EMBL/GenBank/DDBJ whole genome shotgun (WGS) entry which is preliminary data.</text>
</comment>
<evidence type="ECO:0008006" key="4">
    <source>
        <dbReference type="Google" id="ProtNLM"/>
    </source>
</evidence>
<accession>A0AAD9SBA6</accession>
<evidence type="ECO:0000313" key="3">
    <source>
        <dbReference type="Proteomes" id="UP001265746"/>
    </source>
</evidence>
<feature type="compositionally biased region" description="Basic and acidic residues" evidence="1">
    <location>
        <begin position="253"/>
        <end position="277"/>
    </location>
</feature>